<evidence type="ECO:0000256" key="3">
    <source>
        <dbReference type="ARBA" id="ARBA00022505"/>
    </source>
</evidence>
<evidence type="ECO:0000259" key="6">
    <source>
        <dbReference type="PROSITE" id="PS51866"/>
    </source>
</evidence>
<dbReference type="InterPro" id="IPR051815">
    <property type="entry name" value="Molybdate_resp_trans_reg"/>
</dbReference>
<evidence type="ECO:0000256" key="4">
    <source>
        <dbReference type="ARBA" id="ARBA00022737"/>
    </source>
</evidence>
<dbReference type="InterPro" id="IPR036390">
    <property type="entry name" value="WH_DNA-bd_sf"/>
</dbReference>
<dbReference type="SUPFAM" id="SSF46785">
    <property type="entry name" value="Winged helix' DNA-binding domain"/>
    <property type="match status" value="1"/>
</dbReference>
<keyword evidence="2 5" id="KW-0813">Transport</keyword>
<dbReference type="InterPro" id="IPR036388">
    <property type="entry name" value="WH-like_DNA-bd_sf"/>
</dbReference>
<evidence type="ECO:0000256" key="2">
    <source>
        <dbReference type="ARBA" id="ARBA00022448"/>
    </source>
</evidence>
<dbReference type="EMBL" id="BAABEX010000008">
    <property type="protein sequence ID" value="GAA4422802.1"/>
    <property type="molecule type" value="Genomic_DNA"/>
</dbReference>
<proteinExistence type="inferred from homology"/>
<dbReference type="InterPro" id="IPR004606">
    <property type="entry name" value="Mop_domain"/>
</dbReference>
<keyword evidence="3 5" id="KW-0500">Molybdenum</keyword>
<dbReference type="RefSeq" id="WP_345062676.1">
    <property type="nucleotide sequence ID" value="NZ_BAABEX010000008.1"/>
</dbReference>
<keyword evidence="8" id="KW-1185">Reference proteome</keyword>
<dbReference type="Pfam" id="PF03459">
    <property type="entry name" value="TOBE"/>
    <property type="match status" value="1"/>
</dbReference>
<evidence type="ECO:0000256" key="1">
    <source>
        <dbReference type="ARBA" id="ARBA00008110"/>
    </source>
</evidence>
<evidence type="ECO:0000313" key="8">
    <source>
        <dbReference type="Proteomes" id="UP001501788"/>
    </source>
</evidence>
<dbReference type="PROSITE" id="PS51866">
    <property type="entry name" value="MOP"/>
    <property type="match status" value="1"/>
</dbReference>
<dbReference type="InterPro" id="IPR000847">
    <property type="entry name" value="LysR_HTH_N"/>
</dbReference>
<dbReference type="Pfam" id="PF00126">
    <property type="entry name" value="HTH_1"/>
    <property type="match status" value="1"/>
</dbReference>
<dbReference type="Gene3D" id="1.10.10.10">
    <property type="entry name" value="Winged helix-like DNA-binding domain superfamily/Winged helix DNA-binding domain"/>
    <property type="match status" value="1"/>
</dbReference>
<sequence length="258" mass="26836">MDERLHLRDALGLDVADKRIAILRRIADCGSISQAARDAGVSYKAAWQAVDTLTNLAGVPLLDRVVGGSGGGGARLTDAGRSLLEAAQTLDTARSALLTQWQGPQAGLRTLARLALRTSMRNQLPCTVETVEASGALVRVGLRLSPLAGNSPGDRIWSRITRESAELLALQPGLAVQALCKATAVRVLAASGAACADAALQGTAQRVARGDWGDEVVAQLAGGLQLVGFAPAHSGLRARRRVALLVDESAWVIARAGD</sequence>
<feature type="domain" description="Mop" evidence="6">
    <location>
        <begin position="117"/>
        <end position="189"/>
    </location>
</feature>
<comment type="caution">
    <text evidence="7">The sequence shown here is derived from an EMBL/GenBank/DDBJ whole genome shotgun (WGS) entry which is preliminary data.</text>
</comment>
<reference evidence="8" key="1">
    <citation type="journal article" date="2019" name="Int. J. Syst. Evol. Microbiol.">
        <title>The Global Catalogue of Microorganisms (GCM) 10K type strain sequencing project: providing services to taxonomists for standard genome sequencing and annotation.</title>
        <authorList>
            <consortium name="The Broad Institute Genomics Platform"/>
            <consortium name="The Broad Institute Genome Sequencing Center for Infectious Disease"/>
            <person name="Wu L."/>
            <person name="Ma J."/>
        </authorList>
    </citation>
    <scope>NUCLEOTIDE SEQUENCE [LARGE SCALE GENOMIC DNA]</scope>
    <source>
        <strain evidence="8">JCM 31890</strain>
    </source>
</reference>
<dbReference type="PANTHER" id="PTHR30432:SF1">
    <property type="entry name" value="DNA-BINDING TRANSCRIPTIONAL DUAL REGULATOR MODE"/>
    <property type="match status" value="1"/>
</dbReference>
<dbReference type="Gene3D" id="2.40.50.100">
    <property type="match status" value="1"/>
</dbReference>
<protein>
    <recommendedName>
        <fullName evidence="6">Mop domain-containing protein</fullName>
    </recommendedName>
</protein>
<dbReference type="InterPro" id="IPR008995">
    <property type="entry name" value="Mo/tungstate-bd_C_term_dom"/>
</dbReference>
<comment type="similarity">
    <text evidence="1 5">Belongs to the ModE family.</text>
</comment>
<organism evidence="7 8">
    <name type="scientific">Acidovorax lacteus</name>
    <dbReference type="NCBI Taxonomy" id="1924988"/>
    <lineage>
        <taxon>Bacteria</taxon>
        <taxon>Pseudomonadati</taxon>
        <taxon>Pseudomonadota</taxon>
        <taxon>Betaproteobacteria</taxon>
        <taxon>Burkholderiales</taxon>
        <taxon>Comamonadaceae</taxon>
        <taxon>Acidovorax</taxon>
    </lineage>
</organism>
<dbReference type="InterPro" id="IPR005116">
    <property type="entry name" value="Transp-assoc_OB_typ1"/>
</dbReference>
<dbReference type="PIRSF" id="PIRSF005763">
    <property type="entry name" value="Txn_reg_ModE"/>
    <property type="match status" value="1"/>
</dbReference>
<keyword evidence="4" id="KW-0677">Repeat</keyword>
<accession>A0ABP8L5V1</accession>
<gene>
    <name evidence="7" type="ORF">GCM10023090_14300</name>
</gene>
<evidence type="ECO:0000256" key="5">
    <source>
        <dbReference type="PIRNR" id="PIRNR005763"/>
    </source>
</evidence>
<dbReference type="PANTHER" id="PTHR30432">
    <property type="entry name" value="TRANSCRIPTIONAL REGULATOR MODE"/>
    <property type="match status" value="1"/>
</dbReference>
<dbReference type="Proteomes" id="UP001501788">
    <property type="component" value="Unassembled WGS sequence"/>
</dbReference>
<dbReference type="SUPFAM" id="SSF50331">
    <property type="entry name" value="MOP-like"/>
    <property type="match status" value="1"/>
</dbReference>
<name>A0ABP8L5V1_9BURK</name>
<evidence type="ECO:0000313" key="7">
    <source>
        <dbReference type="EMBL" id="GAA4422802.1"/>
    </source>
</evidence>
<dbReference type="InterPro" id="IPR016462">
    <property type="entry name" value="ModE"/>
</dbReference>